<dbReference type="HOGENOM" id="CLU_846761_0_0_0"/>
<evidence type="ECO:0000256" key="1">
    <source>
        <dbReference type="SAM" id="Coils"/>
    </source>
</evidence>
<feature type="coiled-coil region" evidence="1">
    <location>
        <begin position="57"/>
        <end position="84"/>
    </location>
</feature>
<dbReference type="AlphaFoldDB" id="U2RDQ6"/>
<dbReference type="NCBIfam" id="NF033175">
    <property type="entry name" value="fuso_auto_Nterm"/>
    <property type="match status" value="1"/>
</dbReference>
<protein>
    <submittedName>
        <fullName evidence="2">Uncharacterized protein</fullName>
    </submittedName>
</protein>
<gene>
    <name evidence="2" type="ORF">HMPREF9015_01564</name>
</gene>
<evidence type="ECO:0000313" key="2">
    <source>
        <dbReference type="EMBL" id="ERK48877.1"/>
    </source>
</evidence>
<sequence>MTNNLQNVKRDLRAFAKRCKEVHYTDDLLIKFLITGMISLTSNLFSEVTNRSIENQKQEITTSIKNMHQKVKETRRENDKLLKNTNLELIQLMEQGDHVVKAPWSNWQYGLNYFNNNWNGTYKGRGDKQEKYPYEGMFQRSLSSFERYTSPLSKNYGKLALGSGRHLASSNARTRLQALTINGTEPPAVTVPEPKTPTKEVTIVQPNASPFTGFFFDANYNAITSLGGSGTATKNVTLYSGVEPNTWTNSGGVQGASKTGYIDGTLHDVSANNTDGGKLVGRTTNILYRRGNDNGTALTLESLTLHLRGFYDGTDSAGNSSTTASSDT</sequence>
<organism evidence="2 3">
    <name type="scientific">Leptotrichia wadei (strain F0279)</name>
    <dbReference type="NCBI Taxonomy" id="888055"/>
    <lineage>
        <taxon>Bacteria</taxon>
        <taxon>Fusobacteriati</taxon>
        <taxon>Fusobacteriota</taxon>
        <taxon>Fusobacteriia</taxon>
        <taxon>Fusobacteriales</taxon>
        <taxon>Leptotrichiaceae</taxon>
        <taxon>Leptotrichia</taxon>
    </lineage>
</organism>
<evidence type="ECO:0000313" key="3">
    <source>
        <dbReference type="Proteomes" id="UP000016626"/>
    </source>
</evidence>
<dbReference type="Proteomes" id="UP000016626">
    <property type="component" value="Unassembled WGS sequence"/>
</dbReference>
<name>U2RDQ6_LEPWF</name>
<comment type="caution">
    <text evidence="2">The sequence shown here is derived from an EMBL/GenBank/DDBJ whole genome shotgun (WGS) entry which is preliminary data.</text>
</comment>
<keyword evidence="1" id="KW-0175">Coiled coil</keyword>
<dbReference type="EMBL" id="AWVM01000086">
    <property type="protein sequence ID" value="ERK48877.1"/>
    <property type="molecule type" value="Genomic_DNA"/>
</dbReference>
<reference evidence="2 3" key="1">
    <citation type="submission" date="2013-06" db="EMBL/GenBank/DDBJ databases">
        <authorList>
            <person name="Weinstock G."/>
            <person name="Sodergren E."/>
            <person name="Lobos E.A."/>
            <person name="Fulton L."/>
            <person name="Fulton R."/>
            <person name="Courtney L."/>
            <person name="Fronick C."/>
            <person name="O'Laughlin M."/>
            <person name="Godfrey J."/>
            <person name="Wilson R.M."/>
            <person name="Miner T."/>
            <person name="Farmer C."/>
            <person name="Delehaunty K."/>
            <person name="Cordes M."/>
            <person name="Minx P."/>
            <person name="Tomlinson C."/>
            <person name="Chen J."/>
            <person name="Wollam A."/>
            <person name="Pepin K.H."/>
            <person name="Bhonagiri V."/>
            <person name="Zhang X."/>
            <person name="Warren W."/>
            <person name="Mitreva M."/>
            <person name="Mardis E.R."/>
            <person name="Wilson R.K."/>
        </authorList>
    </citation>
    <scope>NUCLEOTIDE SEQUENCE [LARGE SCALE GENOMIC DNA]</scope>
    <source>
        <strain evidence="2 3">F0279</strain>
    </source>
</reference>
<dbReference type="eggNOG" id="COG3210">
    <property type="taxonomic scope" value="Bacteria"/>
</dbReference>
<dbReference type="InterPro" id="IPR053787">
    <property type="entry name" value="Autotransptr-assoc_N"/>
</dbReference>
<dbReference type="PATRIC" id="fig|888055.3.peg.1494"/>
<dbReference type="RefSeq" id="WP_021746421.1">
    <property type="nucleotide sequence ID" value="NZ_KI271412.1"/>
</dbReference>
<proteinExistence type="predicted"/>
<accession>U2RDQ6</accession>